<dbReference type="InterPro" id="IPR005119">
    <property type="entry name" value="LysR_subst-bd"/>
</dbReference>
<dbReference type="InterPro" id="IPR000847">
    <property type="entry name" value="LysR_HTH_N"/>
</dbReference>
<dbReference type="Pfam" id="PF03466">
    <property type="entry name" value="LysR_substrate"/>
    <property type="match status" value="1"/>
</dbReference>
<dbReference type="Proteomes" id="UP001064632">
    <property type="component" value="Chromosome"/>
</dbReference>
<evidence type="ECO:0000256" key="1">
    <source>
        <dbReference type="ARBA" id="ARBA00009437"/>
    </source>
</evidence>
<dbReference type="PANTHER" id="PTHR30537:SF5">
    <property type="entry name" value="HTH-TYPE TRANSCRIPTIONAL ACTIVATOR TTDR-RELATED"/>
    <property type="match status" value="1"/>
</dbReference>
<keyword evidence="4" id="KW-0804">Transcription</keyword>
<dbReference type="RefSeq" id="WP_261696739.1">
    <property type="nucleotide sequence ID" value="NZ_CP104694.1"/>
</dbReference>
<dbReference type="SUPFAM" id="SSF53850">
    <property type="entry name" value="Periplasmic binding protein-like II"/>
    <property type="match status" value="1"/>
</dbReference>
<proteinExistence type="inferred from homology"/>
<accession>A0ABY6BIE6</accession>
<comment type="similarity">
    <text evidence="1">Belongs to the LysR transcriptional regulatory family.</text>
</comment>
<dbReference type="InterPro" id="IPR058163">
    <property type="entry name" value="LysR-type_TF_proteobact-type"/>
</dbReference>
<keyword evidence="7" id="KW-1185">Reference proteome</keyword>
<evidence type="ECO:0000256" key="3">
    <source>
        <dbReference type="ARBA" id="ARBA00023125"/>
    </source>
</evidence>
<protein>
    <submittedName>
        <fullName evidence="6">LysR family transcriptional regulator</fullName>
    </submittedName>
</protein>
<evidence type="ECO:0000313" key="6">
    <source>
        <dbReference type="EMBL" id="UXI69786.1"/>
    </source>
</evidence>
<gene>
    <name evidence="6" type="ORF">N4264_09195</name>
</gene>
<dbReference type="CDD" id="cd08422">
    <property type="entry name" value="PBP2_CrgA_like"/>
    <property type="match status" value="1"/>
</dbReference>
<evidence type="ECO:0000256" key="2">
    <source>
        <dbReference type="ARBA" id="ARBA00023015"/>
    </source>
</evidence>
<name>A0ABY6BIE6_9GAMM</name>
<dbReference type="Pfam" id="PF00126">
    <property type="entry name" value="HTH_1"/>
    <property type="match status" value="1"/>
</dbReference>
<evidence type="ECO:0000259" key="5">
    <source>
        <dbReference type="PROSITE" id="PS50931"/>
    </source>
</evidence>
<reference evidence="6" key="1">
    <citation type="submission" date="2022-09" db="EMBL/GenBank/DDBJ databases">
        <title>Tahibacter sp. nov., isolated from a fresh water.</title>
        <authorList>
            <person name="Baek J.H."/>
            <person name="Lee J.K."/>
            <person name="Kim J.M."/>
            <person name="Jeon C.O."/>
        </authorList>
    </citation>
    <scope>NUCLEOTIDE SEQUENCE</scope>
    <source>
        <strain evidence="6">W38</strain>
    </source>
</reference>
<sequence>MADRYEDLRTFVAVVDAHGFGVAADRLGVVKSAVSRRIRELEDRLGAQLLQRSTRSISLTGPGQEFYERAVRILADLHEAEAIASAARTEPTGALRVAAPMSFGVLHLAPVIGEFLDRHRQMRVDLDLNDRFVDLINEGFDLAIRISRLKDSSLVARPIATIRHAVCASPDYLRRHGTPATPEDLAGHRGLAYSNLDERTYWSFIQPDTGKAFSVEVASVLRVNNGGALRESAIAGHGVAYLPTFIIAPAVERGELVPLLQPFQRPPLELSAVYPSRRNVPAKVRAFIAFLADRFGEAPYWDAIVDAAAGP</sequence>
<dbReference type="Gene3D" id="3.40.190.290">
    <property type="match status" value="1"/>
</dbReference>
<dbReference type="PROSITE" id="PS50931">
    <property type="entry name" value="HTH_LYSR"/>
    <property type="match status" value="1"/>
</dbReference>
<dbReference type="Gene3D" id="1.10.10.10">
    <property type="entry name" value="Winged helix-like DNA-binding domain superfamily/Winged helix DNA-binding domain"/>
    <property type="match status" value="1"/>
</dbReference>
<keyword evidence="3" id="KW-0238">DNA-binding</keyword>
<feature type="domain" description="HTH lysR-type" evidence="5">
    <location>
        <begin position="3"/>
        <end position="60"/>
    </location>
</feature>
<organism evidence="6 7">
    <name type="scientific">Tahibacter amnicola</name>
    <dbReference type="NCBI Taxonomy" id="2976241"/>
    <lineage>
        <taxon>Bacteria</taxon>
        <taxon>Pseudomonadati</taxon>
        <taxon>Pseudomonadota</taxon>
        <taxon>Gammaproteobacteria</taxon>
        <taxon>Lysobacterales</taxon>
        <taxon>Rhodanobacteraceae</taxon>
        <taxon>Tahibacter</taxon>
    </lineage>
</organism>
<dbReference type="InterPro" id="IPR036390">
    <property type="entry name" value="WH_DNA-bd_sf"/>
</dbReference>
<dbReference type="SUPFAM" id="SSF46785">
    <property type="entry name" value="Winged helix' DNA-binding domain"/>
    <property type="match status" value="1"/>
</dbReference>
<dbReference type="InterPro" id="IPR036388">
    <property type="entry name" value="WH-like_DNA-bd_sf"/>
</dbReference>
<dbReference type="PANTHER" id="PTHR30537">
    <property type="entry name" value="HTH-TYPE TRANSCRIPTIONAL REGULATOR"/>
    <property type="match status" value="1"/>
</dbReference>
<evidence type="ECO:0000313" key="7">
    <source>
        <dbReference type="Proteomes" id="UP001064632"/>
    </source>
</evidence>
<keyword evidence="2" id="KW-0805">Transcription regulation</keyword>
<dbReference type="EMBL" id="CP104694">
    <property type="protein sequence ID" value="UXI69786.1"/>
    <property type="molecule type" value="Genomic_DNA"/>
</dbReference>
<evidence type="ECO:0000256" key="4">
    <source>
        <dbReference type="ARBA" id="ARBA00023163"/>
    </source>
</evidence>